<dbReference type="InterPro" id="IPR038765">
    <property type="entry name" value="Papain-like_cys_pep_sf"/>
</dbReference>
<evidence type="ECO:0000256" key="2">
    <source>
        <dbReference type="ARBA" id="ARBA00022670"/>
    </source>
</evidence>
<dbReference type="GO" id="GO:0008234">
    <property type="term" value="F:cysteine-type peptidase activity"/>
    <property type="evidence" value="ECO:0007669"/>
    <property type="project" value="UniProtKB-KW"/>
</dbReference>
<evidence type="ECO:0000256" key="4">
    <source>
        <dbReference type="ARBA" id="ARBA00022801"/>
    </source>
</evidence>
<dbReference type="RefSeq" id="WP_146682034.1">
    <property type="nucleotide sequence ID" value="NZ_CP019646.1"/>
</dbReference>
<feature type="signal peptide" evidence="7">
    <location>
        <begin position="1"/>
        <end position="23"/>
    </location>
</feature>
<dbReference type="GO" id="GO:0006508">
    <property type="term" value="P:proteolysis"/>
    <property type="evidence" value="ECO:0007669"/>
    <property type="project" value="UniProtKB-KW"/>
</dbReference>
<dbReference type="AlphaFoldDB" id="A0A1Q2MBV4"/>
<reference evidence="10" key="1">
    <citation type="submission" date="2017-02" db="EMBL/GenBank/DDBJ databases">
        <title>Comparative genomics and description of representatives of a novel lineage of planctomycetes thriving in anoxic sediments.</title>
        <authorList>
            <person name="Spring S."/>
            <person name="Bunk B."/>
            <person name="Sproer C."/>
        </authorList>
    </citation>
    <scope>NUCLEOTIDE SEQUENCE [LARGE SCALE GENOMIC DNA]</scope>
    <source>
        <strain evidence="10">SM-Chi-D1</strain>
    </source>
</reference>
<gene>
    <name evidence="9" type="primary">speB_1</name>
    <name evidence="9" type="ORF">SMSP2_00052</name>
</gene>
<dbReference type="Gene3D" id="3.90.70.50">
    <property type="entry name" value="Peptidase C10, streptopain"/>
    <property type="match status" value="2"/>
</dbReference>
<feature type="active site" description="Proton acceptor" evidence="6">
    <location>
        <position position="344"/>
    </location>
</feature>
<dbReference type="Pfam" id="PF13620">
    <property type="entry name" value="CarboxypepD_reg"/>
    <property type="match status" value="1"/>
</dbReference>
<dbReference type="OrthoDB" id="2235251at2"/>
<name>A0A1Q2MBV4_9BACT</name>
<feature type="domain" description="Spi protease inhibitor" evidence="8">
    <location>
        <begin position="23"/>
        <end position="109"/>
    </location>
</feature>
<dbReference type="Pfam" id="PF13734">
    <property type="entry name" value="Inhibitor_I69"/>
    <property type="match status" value="1"/>
</dbReference>
<keyword evidence="3 7" id="KW-0732">Signal</keyword>
<sequence length="855" mass="93301" precursor="true">MSTCNRMFTACFILAALIPLSPADTVSPETARTAAKGWLKSSQTHLGCRLAQTPGEIFTEYGDSRTAIFHVINLIPDGFIYMSADDRLEPVIAFSQNGSFMGFASNELASIIKNDISKRLWAWQLNESYLKTAGTGRNPGKWDFLLYAGSTEAEKYSLENVDDVRVPPLTLSKWGQSEESSNPCYNYYTPYNYPSGCVATCMAQYIRYHQYPVQGIGTLPFSIEVDGAAQTVTTMGGDGSGGPYNYDSMPLDPDTSTPEYQRQAIGALLFDAGATVEMSYTEAESSADTKKAVDRLKSVFGYADGVYGVNSDSVISGAAVDMINSNIDAGYPVIISISRPDAGHAVLADGYGYNLSTMYHHLNMGWRGIDDLWYALPDIDAQYYQYDTVQRICYNMFPDKQGEIISGRVHYAGGVPIEGAAVTLEFPDTSTLQTTTGVNGIYAFAGIPSNTSYTLSAYAQGFAFIQQTAATGNSQDYLGTTGNLWGVDFAATNPTPPVAQTQQVHVESIDTALIKLKALDDGLPSPPGAVSYIVNSLPANGRLFDINNNMITALPYQLPSYSDTLTYAPCPTFGGENSFEFSADDGGTAPSGGRSQPQTVTINVDNLNTHEYPHNNYYGNWPIWTENKHARVQTIYTSTDIGDAGDINAIAFDLRQIPVQDIDALTIRIKETSRDYYSGPPYFETAGWTVVYSGFTEAAQTEGWWRIDFQNSFYYNGTSNLLIDVSISQAAAAAATQSMLKQEADTRVVFSYTDSETNPVNWSDSAAAGLGGLKVANGVPAIQFFKRYPVEPLSGDFDDDCFVGINDYIFMADSWLASPGMERYNPECNLSTQNSGINNSDFSIFQTNWLTDSLE</sequence>
<evidence type="ECO:0000313" key="9">
    <source>
        <dbReference type="EMBL" id="AQQ69722.1"/>
    </source>
</evidence>
<dbReference type="EMBL" id="CP019646">
    <property type="protein sequence ID" value="AQQ69722.1"/>
    <property type="molecule type" value="Genomic_DNA"/>
</dbReference>
<dbReference type="Gene3D" id="2.60.40.1120">
    <property type="entry name" value="Carboxypeptidase-like, regulatory domain"/>
    <property type="match status" value="1"/>
</dbReference>
<dbReference type="STRING" id="1851148.SMSP2_00052"/>
<comment type="similarity">
    <text evidence="1">Belongs to the peptidase C10 family.</text>
</comment>
<dbReference type="InterPro" id="IPR025896">
    <property type="entry name" value="Spi_Prtas-inh"/>
</dbReference>
<proteinExistence type="inferred from homology"/>
<keyword evidence="5" id="KW-0788">Thiol protease</keyword>
<evidence type="ECO:0000256" key="7">
    <source>
        <dbReference type="SAM" id="SignalP"/>
    </source>
</evidence>
<dbReference type="KEGG" id="pbas:SMSP2_00052"/>
<dbReference type="InterPro" id="IPR044934">
    <property type="entry name" value="Streptopain_sf"/>
</dbReference>
<dbReference type="SUPFAM" id="SSF49478">
    <property type="entry name" value="Cna protein B-type domain"/>
    <property type="match status" value="1"/>
</dbReference>
<keyword evidence="10" id="KW-1185">Reference proteome</keyword>
<evidence type="ECO:0000256" key="5">
    <source>
        <dbReference type="ARBA" id="ARBA00022807"/>
    </source>
</evidence>
<protein>
    <submittedName>
        <fullName evidence="9">Streptopain</fullName>
        <ecNumber evidence="9">3.4.22.10</ecNumber>
    </submittedName>
</protein>
<feature type="chain" id="PRO_5012840215" evidence="7">
    <location>
        <begin position="24"/>
        <end position="855"/>
    </location>
</feature>
<dbReference type="Proteomes" id="UP000188181">
    <property type="component" value="Chromosome"/>
</dbReference>
<accession>A0A1Q2MBV4</accession>
<organism evidence="9 10">
    <name type="scientific">Limihaloglobus sulfuriphilus</name>
    <dbReference type="NCBI Taxonomy" id="1851148"/>
    <lineage>
        <taxon>Bacteria</taxon>
        <taxon>Pseudomonadati</taxon>
        <taxon>Planctomycetota</taxon>
        <taxon>Phycisphaerae</taxon>
        <taxon>Sedimentisphaerales</taxon>
        <taxon>Sedimentisphaeraceae</taxon>
        <taxon>Limihaloglobus</taxon>
    </lineage>
</organism>
<dbReference type="InterPro" id="IPR000200">
    <property type="entry name" value="Peptidase_C10"/>
</dbReference>
<keyword evidence="2" id="KW-0645">Protease</keyword>
<dbReference type="Pfam" id="PF01640">
    <property type="entry name" value="Peptidase_C10"/>
    <property type="match status" value="1"/>
</dbReference>
<evidence type="ECO:0000259" key="8">
    <source>
        <dbReference type="Pfam" id="PF13734"/>
    </source>
</evidence>
<evidence type="ECO:0000256" key="1">
    <source>
        <dbReference type="ARBA" id="ARBA00009693"/>
    </source>
</evidence>
<keyword evidence="4 9" id="KW-0378">Hydrolase</keyword>
<feature type="active site" description="Nucleophile" evidence="6">
    <location>
        <position position="197"/>
    </location>
</feature>
<dbReference type="PRINTS" id="PR00797">
    <property type="entry name" value="STREPTOPAIN"/>
</dbReference>
<evidence type="ECO:0000256" key="3">
    <source>
        <dbReference type="ARBA" id="ARBA00022729"/>
    </source>
</evidence>
<dbReference type="EC" id="3.4.22.10" evidence="9"/>
<evidence type="ECO:0000313" key="10">
    <source>
        <dbReference type="Proteomes" id="UP000188181"/>
    </source>
</evidence>
<evidence type="ECO:0000256" key="6">
    <source>
        <dbReference type="PIRSR" id="PIRSR600200-1"/>
    </source>
</evidence>
<dbReference type="SUPFAM" id="SSF54001">
    <property type="entry name" value="Cysteine proteinases"/>
    <property type="match status" value="1"/>
</dbReference>